<comment type="subcellular location">
    <subcellularLocation>
        <location evidence="1">Membrane</location>
        <topology evidence="1">Multi-pass membrane protein</topology>
    </subcellularLocation>
</comment>
<evidence type="ECO:0008006" key="8">
    <source>
        <dbReference type="Google" id="ProtNLM"/>
    </source>
</evidence>
<keyword evidence="4 5" id="KW-0472">Membrane</keyword>
<gene>
    <name evidence="6" type="ORF">EVAR_81024_1</name>
</gene>
<dbReference type="EMBL" id="BGZK01000037">
    <property type="protein sequence ID" value="GBP09728.1"/>
    <property type="molecule type" value="Genomic_DNA"/>
</dbReference>
<dbReference type="Gene3D" id="1.20.1250.20">
    <property type="entry name" value="MFS general substrate transporter like domains"/>
    <property type="match status" value="1"/>
</dbReference>
<dbReference type="InterPro" id="IPR036259">
    <property type="entry name" value="MFS_trans_sf"/>
</dbReference>
<organism evidence="6 7">
    <name type="scientific">Eumeta variegata</name>
    <name type="common">Bagworm moth</name>
    <name type="synonym">Eumeta japonica</name>
    <dbReference type="NCBI Taxonomy" id="151549"/>
    <lineage>
        <taxon>Eukaryota</taxon>
        <taxon>Metazoa</taxon>
        <taxon>Ecdysozoa</taxon>
        <taxon>Arthropoda</taxon>
        <taxon>Hexapoda</taxon>
        <taxon>Insecta</taxon>
        <taxon>Pterygota</taxon>
        <taxon>Neoptera</taxon>
        <taxon>Endopterygota</taxon>
        <taxon>Lepidoptera</taxon>
        <taxon>Glossata</taxon>
        <taxon>Ditrysia</taxon>
        <taxon>Tineoidea</taxon>
        <taxon>Psychidae</taxon>
        <taxon>Oiketicinae</taxon>
        <taxon>Eumeta</taxon>
    </lineage>
</organism>
<dbReference type="PANTHER" id="PTHR23507:SF1">
    <property type="entry name" value="FI18259P1-RELATED"/>
    <property type="match status" value="1"/>
</dbReference>
<dbReference type="OrthoDB" id="3026777at2759"/>
<evidence type="ECO:0000256" key="1">
    <source>
        <dbReference type="ARBA" id="ARBA00004141"/>
    </source>
</evidence>
<evidence type="ECO:0000256" key="2">
    <source>
        <dbReference type="ARBA" id="ARBA00022692"/>
    </source>
</evidence>
<dbReference type="Proteomes" id="UP000299102">
    <property type="component" value="Unassembled WGS sequence"/>
</dbReference>
<dbReference type="PANTHER" id="PTHR23507">
    <property type="entry name" value="ZGC:174356"/>
    <property type="match status" value="1"/>
</dbReference>
<evidence type="ECO:0000256" key="5">
    <source>
        <dbReference type="SAM" id="Phobius"/>
    </source>
</evidence>
<feature type="transmembrane region" description="Helical" evidence="5">
    <location>
        <begin position="136"/>
        <end position="157"/>
    </location>
</feature>
<keyword evidence="2 5" id="KW-0812">Transmembrane</keyword>
<evidence type="ECO:0000256" key="4">
    <source>
        <dbReference type="ARBA" id="ARBA00023136"/>
    </source>
</evidence>
<keyword evidence="7" id="KW-1185">Reference proteome</keyword>
<comment type="caution">
    <text evidence="6">The sequence shown here is derived from an EMBL/GenBank/DDBJ whole genome shotgun (WGS) entry which is preliminary data.</text>
</comment>
<dbReference type="GO" id="GO:0016020">
    <property type="term" value="C:membrane"/>
    <property type="evidence" value="ECO:0007669"/>
    <property type="project" value="UniProtKB-SubCell"/>
</dbReference>
<protein>
    <recommendedName>
        <fullName evidence="8">Solute carrier family 46 member 3</fullName>
    </recommendedName>
</protein>
<sequence length="184" mass="20355">MLKRGSSSTSVRCQNCEQDRDRGQECTLFCVSILSRLMKVEDSLIGALAAASRIAACFFFAFAPDRRWFYVGPVVNIFSHAGLPALRSIATKKVSSSEIAQLSSLMSVSEAFAPSVYMPASNSIYAATIADFPGAFYMFDASLTLLALLLFWSIYALKLRERKNTVTDPAKKEEFARSNEITYL</sequence>
<reference evidence="6 7" key="1">
    <citation type="journal article" date="2019" name="Commun. Biol.">
        <title>The bagworm genome reveals a unique fibroin gene that provides high tensile strength.</title>
        <authorList>
            <person name="Kono N."/>
            <person name="Nakamura H."/>
            <person name="Ohtoshi R."/>
            <person name="Tomita M."/>
            <person name="Numata K."/>
            <person name="Arakawa K."/>
        </authorList>
    </citation>
    <scope>NUCLEOTIDE SEQUENCE [LARGE SCALE GENOMIC DNA]</scope>
</reference>
<evidence type="ECO:0000313" key="6">
    <source>
        <dbReference type="EMBL" id="GBP09728.1"/>
    </source>
</evidence>
<evidence type="ECO:0000313" key="7">
    <source>
        <dbReference type="Proteomes" id="UP000299102"/>
    </source>
</evidence>
<dbReference type="AlphaFoldDB" id="A0A4C1T8C2"/>
<evidence type="ECO:0000256" key="3">
    <source>
        <dbReference type="ARBA" id="ARBA00022989"/>
    </source>
</evidence>
<keyword evidence="3 5" id="KW-1133">Transmembrane helix</keyword>
<accession>A0A4C1T8C2</accession>
<feature type="transmembrane region" description="Helical" evidence="5">
    <location>
        <begin position="44"/>
        <end position="62"/>
    </location>
</feature>
<dbReference type="SUPFAM" id="SSF103473">
    <property type="entry name" value="MFS general substrate transporter"/>
    <property type="match status" value="1"/>
</dbReference>
<proteinExistence type="predicted"/>
<dbReference type="GO" id="GO:0022857">
    <property type="term" value="F:transmembrane transporter activity"/>
    <property type="evidence" value="ECO:0007669"/>
    <property type="project" value="TreeGrafter"/>
</dbReference>
<name>A0A4C1T8C2_EUMVA</name>